<dbReference type="RefSeq" id="WP_137907489.1">
    <property type="nucleotide sequence ID" value="NZ_BJCF01000012.1"/>
</dbReference>
<evidence type="ECO:0000256" key="1">
    <source>
        <dbReference type="ARBA" id="ARBA00006484"/>
    </source>
</evidence>
<dbReference type="InterPro" id="IPR002347">
    <property type="entry name" value="SDR_fam"/>
</dbReference>
<evidence type="ECO:0000256" key="2">
    <source>
        <dbReference type="ARBA" id="ARBA00023002"/>
    </source>
</evidence>
<proteinExistence type="inferred from homology"/>
<dbReference type="PROSITE" id="PS00061">
    <property type="entry name" value="ADH_SHORT"/>
    <property type="match status" value="1"/>
</dbReference>
<gene>
    <name evidence="3" type="ORF">NIES80_15030</name>
</gene>
<dbReference type="PANTHER" id="PTHR24321">
    <property type="entry name" value="DEHYDROGENASES, SHORT CHAIN"/>
    <property type="match status" value="1"/>
</dbReference>
<evidence type="ECO:0000313" key="3">
    <source>
        <dbReference type="EMBL" id="GCL41806.1"/>
    </source>
</evidence>
<dbReference type="FunFam" id="3.40.50.720:FF:000084">
    <property type="entry name" value="Short-chain dehydrogenase reductase"/>
    <property type="match status" value="1"/>
</dbReference>
<dbReference type="InterPro" id="IPR036291">
    <property type="entry name" value="NAD(P)-bd_dom_sf"/>
</dbReference>
<accession>A0A480ACU5</accession>
<reference evidence="4" key="1">
    <citation type="submission" date="2019-02" db="EMBL/GenBank/DDBJ databases">
        <title>Draft genome sequence of Dolichospermum planctonicum NIES-80.</title>
        <authorList>
            <person name="Yamaguchi H."/>
            <person name="Suzuki S."/>
            <person name="Kawachi M."/>
        </authorList>
    </citation>
    <scope>NUCLEOTIDE SEQUENCE [LARGE SCALE GENOMIC DNA]</scope>
    <source>
        <strain evidence="4">NIES-80</strain>
    </source>
</reference>
<dbReference type="Pfam" id="PF13561">
    <property type="entry name" value="adh_short_C2"/>
    <property type="match status" value="1"/>
</dbReference>
<keyword evidence="2" id="KW-0560">Oxidoreductase</keyword>
<dbReference type="OrthoDB" id="9803333at2"/>
<name>A0A480ACU5_9CYAN</name>
<protein>
    <submittedName>
        <fullName evidence="3">Putative oxidoreductase</fullName>
    </submittedName>
</protein>
<evidence type="ECO:0000313" key="4">
    <source>
        <dbReference type="Proteomes" id="UP000299367"/>
    </source>
</evidence>
<organism evidence="3 4">
    <name type="scientific">Dolichospermum planctonicum</name>
    <dbReference type="NCBI Taxonomy" id="136072"/>
    <lineage>
        <taxon>Bacteria</taxon>
        <taxon>Bacillati</taxon>
        <taxon>Cyanobacteriota</taxon>
        <taxon>Cyanophyceae</taxon>
        <taxon>Nostocales</taxon>
        <taxon>Aphanizomenonaceae</taxon>
        <taxon>Dolichospermum</taxon>
    </lineage>
</organism>
<dbReference type="GO" id="GO:0016491">
    <property type="term" value="F:oxidoreductase activity"/>
    <property type="evidence" value="ECO:0007669"/>
    <property type="project" value="UniProtKB-KW"/>
</dbReference>
<dbReference type="AlphaFoldDB" id="A0A480ACU5"/>
<dbReference type="SUPFAM" id="SSF51735">
    <property type="entry name" value="NAD(P)-binding Rossmann-fold domains"/>
    <property type="match status" value="1"/>
</dbReference>
<dbReference type="EMBL" id="BJCF01000012">
    <property type="protein sequence ID" value="GCL41806.1"/>
    <property type="molecule type" value="Genomic_DNA"/>
</dbReference>
<dbReference type="CDD" id="cd05233">
    <property type="entry name" value="SDR_c"/>
    <property type="match status" value="1"/>
</dbReference>
<dbReference type="PANTHER" id="PTHR24321:SF8">
    <property type="entry name" value="ESTRADIOL 17-BETA-DEHYDROGENASE 8-RELATED"/>
    <property type="match status" value="1"/>
</dbReference>
<dbReference type="InterPro" id="IPR020904">
    <property type="entry name" value="Sc_DH/Rdtase_CS"/>
</dbReference>
<dbReference type="PRINTS" id="PR00081">
    <property type="entry name" value="GDHRDH"/>
</dbReference>
<comment type="similarity">
    <text evidence="1">Belongs to the short-chain dehydrogenases/reductases (SDR) family.</text>
</comment>
<dbReference type="PRINTS" id="PR00080">
    <property type="entry name" value="SDRFAMILY"/>
</dbReference>
<dbReference type="Proteomes" id="UP000299367">
    <property type="component" value="Unassembled WGS sequence"/>
</dbReference>
<sequence length="245" mass="26007">MPKSVLVTGANGGIGKALCKVFADAGYFVIASDQVTGDCACDVFIQANIETLCIDPEYRTNIFAQMRGYLSEQGLFALVNNAAVQILGKTEEIQVEQWRRTLDTNLIAPFLLVQGLLPELKKARGSVVNISSVHAISTKPGFVCYATSKSALVGMTKAMAVDLGADLRINAICPGATATPMLLAGFEGKEEEFQQLSNMHPLGRIAQPEEIASVALFLVSQEASFITGASLSVDGGIGSRLHDPV</sequence>
<comment type="caution">
    <text evidence="3">The sequence shown here is derived from an EMBL/GenBank/DDBJ whole genome shotgun (WGS) entry which is preliminary data.</text>
</comment>
<dbReference type="Gene3D" id="3.40.50.720">
    <property type="entry name" value="NAD(P)-binding Rossmann-like Domain"/>
    <property type="match status" value="1"/>
</dbReference>